<dbReference type="Proteomes" id="UP000316012">
    <property type="component" value="Unassembled WGS sequence"/>
</dbReference>
<dbReference type="EMBL" id="SRMD01000024">
    <property type="protein sequence ID" value="TQW16173.1"/>
    <property type="molecule type" value="Genomic_DNA"/>
</dbReference>
<gene>
    <name evidence="1" type="ORF">FIPPAONL_00109</name>
</gene>
<evidence type="ECO:0000313" key="1">
    <source>
        <dbReference type="EMBL" id="TQW16173.1"/>
    </source>
</evidence>
<accession>A0ABY3BGE3</accession>
<reference evidence="1 2" key="1">
    <citation type="submission" date="2019-04" db="EMBL/GenBank/DDBJ databases">
        <title>Lactobacillus gasseri 7171 assembly.</title>
        <authorList>
            <person name="Joris B.R."/>
            <person name="Giguere D."/>
        </authorList>
    </citation>
    <scope>NUCLEOTIDE SEQUENCE [LARGE SCALE GENOMIC DNA]</scope>
    <source>
        <strain evidence="1 2">7171</strain>
    </source>
</reference>
<proteinExistence type="predicted"/>
<keyword evidence="2" id="KW-1185">Reference proteome</keyword>
<name>A0ABY3BGE3_LACGS</name>
<organism evidence="1 2">
    <name type="scientific">Lactobacillus gasseri</name>
    <dbReference type="NCBI Taxonomy" id="1596"/>
    <lineage>
        <taxon>Bacteria</taxon>
        <taxon>Bacillati</taxon>
        <taxon>Bacillota</taxon>
        <taxon>Bacilli</taxon>
        <taxon>Lactobacillales</taxon>
        <taxon>Lactobacillaceae</taxon>
        <taxon>Lactobacillus</taxon>
    </lineage>
</organism>
<sequence>MMKKMNIVYLPLVEQAYQMMKKLNKNVSKQEIYKKLIETNMIDQQGNPTKWALDNGLVSEFNTIEEARNKLNQISPQKIEDQVDADINNVFSRVPVSAFRWKNEHDGYAIDSAELKKAILSALKDGSLSPIGRKHWLEVLADINSQEN</sequence>
<dbReference type="RefSeq" id="WP_060791096.1">
    <property type="nucleotide sequence ID" value="NZ_JAKHFA010000007.1"/>
</dbReference>
<protein>
    <submittedName>
        <fullName evidence="1">Uncharacterized protein</fullName>
    </submittedName>
</protein>
<evidence type="ECO:0000313" key="2">
    <source>
        <dbReference type="Proteomes" id="UP000316012"/>
    </source>
</evidence>
<comment type="caution">
    <text evidence="1">The sequence shown here is derived from an EMBL/GenBank/DDBJ whole genome shotgun (WGS) entry which is preliminary data.</text>
</comment>